<evidence type="ECO:0000259" key="7">
    <source>
        <dbReference type="Pfam" id="PF00593"/>
    </source>
</evidence>
<dbReference type="InterPro" id="IPR037066">
    <property type="entry name" value="Plug_dom_sf"/>
</dbReference>
<dbReference type="EMBL" id="RYYV01000004">
    <property type="protein sequence ID" value="RUL77544.1"/>
    <property type="molecule type" value="Genomic_DNA"/>
</dbReference>
<feature type="chain" id="PRO_5018669244" evidence="6">
    <location>
        <begin position="28"/>
        <end position="1068"/>
    </location>
</feature>
<evidence type="ECO:0000259" key="8">
    <source>
        <dbReference type="Pfam" id="PF07715"/>
    </source>
</evidence>
<comment type="subcellular location">
    <subcellularLocation>
        <location evidence="1 4">Cell outer membrane</location>
    </subcellularLocation>
</comment>
<keyword evidence="4" id="KW-0798">TonB box</keyword>
<dbReference type="SUPFAM" id="SSF56935">
    <property type="entry name" value="Porins"/>
    <property type="match status" value="1"/>
</dbReference>
<keyword evidence="6" id="KW-0732">Signal</keyword>
<dbReference type="AlphaFoldDB" id="A0A3S0PNI0"/>
<dbReference type="InterPro" id="IPR012910">
    <property type="entry name" value="Plug_dom"/>
</dbReference>
<keyword evidence="3" id="KW-0998">Cell outer membrane</keyword>
<comment type="similarity">
    <text evidence="4">Belongs to the TonB-dependent receptor family.</text>
</comment>
<dbReference type="OrthoDB" id="8727862at2"/>
<sequence>MSTVFRKHPLSFAVSMSLFAVVSTSAAASKFVYSPSDGQATQASTTQSSPPASPDAKKADTKKTDGSAGQKNAVMLSAVSVSGVRASQMRAIDLKRDAANIQDSITAENIGALPDTTITDSLQRVTGVQINRDAGVGTSVDVRGLPQVGTMLNGEVFITADQIDSQQPDFTMLPSTLFHGVDVVKSSTANETDGGISGAIDLHTYRPWDLPSGFTYSYSANGERGRTTHHLGPEANGLVSYNDHGRWGLLISADFSNTTRTNSTEGLDQYGVVLNGENAASAGGYNGFLTPWNGAPIPSRIVQNPDGSVDVNGDGKSNGVFMGSQDIGINEITTQRKRKSGNASFQMDLGDGFSVTSDYFYSQQRQYDRNFGIQFNSTNWQGATYVPLQSRDTGSPALGAYGTPQPGWQGSQIFTTQVYEKWPGDVESYSQIIQKSSNAKNFNLQLDYDDGGPFTASLRGIRDTAFQSNVETDINVSDSDGALWPNVLMPGVPAGAVPPGTFVYPAQLGGNRVFNANGVPQNTIPIIANFAGRYITVSMPSSLAADFANPNGWTMKTLESSGDYDRKVALNALRFDGQYDFQDGIKLEFGVRNSIRSARNVGWTLETPVYAGIGATDPNGCLVRYVGADVIMDSGSCTAGNALGYYRAGPLSAISMPNTAAPLSGNFKKYTNLLGSGINFWAVDPNALINPVSYWKSLYPDTVQVGEPGTTWGVGLKELSGYMQGDFNGTLGDMPYSGNVGVRVIHTNLDVTQHLSGAPGSYGDEPADAGTAVTRRSYNDVLPSLNFSLDLTDALKFRLAYSKNMMPLDLSTWAGGLQLNYSLAETPQGPIFRVSNGTSTGNPNLKPWRSTNYGASLEYYINPTSMLSLAFFRINVESFIKNGSVTNCTLPDEDGVVRNHCIVITEPVQGTGNSIKGAEFDYRQGFTFLPGFLSKTGMEVNATYAPSNSGERDLSGQKIPFQDNSTKSGNFILWYQDGHFQARLAYNYRSRRAVMDSVGGITGMEMYEAPQKYLDASISYKINKYAEIFLDGTNLTNEYQHYYLVWPDQPAHSTFSERMFMFGIRGQW</sequence>
<evidence type="ECO:0000256" key="6">
    <source>
        <dbReference type="SAM" id="SignalP"/>
    </source>
</evidence>
<accession>A0A3S0PNI0</accession>
<comment type="caution">
    <text evidence="9">The sequence shown here is derived from an EMBL/GenBank/DDBJ whole genome shotgun (WGS) entry which is preliminary data.</text>
</comment>
<dbReference type="Gene3D" id="2.40.170.20">
    <property type="entry name" value="TonB-dependent receptor, beta-barrel domain"/>
    <property type="match status" value="1"/>
</dbReference>
<keyword evidence="9" id="KW-0675">Receptor</keyword>
<dbReference type="NCBIfam" id="TIGR01782">
    <property type="entry name" value="TonB-Xanth-Caul"/>
    <property type="match status" value="1"/>
</dbReference>
<proteinExistence type="inferred from homology"/>
<keyword evidence="2 4" id="KW-0472">Membrane</keyword>
<feature type="signal peptide" evidence="6">
    <location>
        <begin position="1"/>
        <end position="27"/>
    </location>
</feature>
<evidence type="ECO:0000313" key="9">
    <source>
        <dbReference type="EMBL" id="RUL77544.1"/>
    </source>
</evidence>
<dbReference type="GO" id="GO:0009279">
    <property type="term" value="C:cell outer membrane"/>
    <property type="evidence" value="ECO:0007669"/>
    <property type="project" value="UniProtKB-SubCell"/>
</dbReference>
<reference evidence="9 10" key="1">
    <citation type="submission" date="2018-12" db="EMBL/GenBank/DDBJ databases">
        <title>Dyella dinghuensis sp. nov. DHOA06 and Dyella choica sp. nov. 4M-K27, isolated from forest soil.</title>
        <authorList>
            <person name="Qiu L.-H."/>
            <person name="Gao Z.-H."/>
        </authorList>
    </citation>
    <scope>NUCLEOTIDE SEQUENCE [LARGE SCALE GENOMIC DNA]</scope>
    <source>
        <strain evidence="9 10">4M-K27</strain>
    </source>
</reference>
<protein>
    <submittedName>
        <fullName evidence="9">TonB-dependent receptor</fullName>
    </submittedName>
</protein>
<name>A0A3S0PNI0_9GAMM</name>
<feature type="compositionally biased region" description="Basic and acidic residues" evidence="5">
    <location>
        <begin position="55"/>
        <end position="65"/>
    </location>
</feature>
<organism evidence="9 10">
    <name type="scientific">Dyella choica</name>
    <dbReference type="NCBI Taxonomy" id="1927959"/>
    <lineage>
        <taxon>Bacteria</taxon>
        <taxon>Pseudomonadati</taxon>
        <taxon>Pseudomonadota</taxon>
        <taxon>Gammaproteobacteria</taxon>
        <taxon>Lysobacterales</taxon>
        <taxon>Rhodanobacteraceae</taxon>
        <taxon>Dyella</taxon>
    </lineage>
</organism>
<feature type="region of interest" description="Disordered" evidence="5">
    <location>
        <begin position="35"/>
        <end position="69"/>
    </location>
</feature>
<dbReference type="Gene3D" id="2.170.130.10">
    <property type="entry name" value="TonB-dependent receptor, plug domain"/>
    <property type="match status" value="1"/>
</dbReference>
<evidence type="ECO:0000256" key="3">
    <source>
        <dbReference type="ARBA" id="ARBA00023237"/>
    </source>
</evidence>
<evidence type="ECO:0000256" key="5">
    <source>
        <dbReference type="SAM" id="MobiDB-lite"/>
    </source>
</evidence>
<dbReference type="PANTHER" id="PTHR40980">
    <property type="entry name" value="PLUG DOMAIN-CONTAINING PROTEIN"/>
    <property type="match status" value="1"/>
</dbReference>
<evidence type="ECO:0000256" key="2">
    <source>
        <dbReference type="ARBA" id="ARBA00023136"/>
    </source>
</evidence>
<evidence type="ECO:0000313" key="10">
    <source>
        <dbReference type="Proteomes" id="UP000274358"/>
    </source>
</evidence>
<dbReference type="RefSeq" id="WP_126683939.1">
    <property type="nucleotide sequence ID" value="NZ_RYYV01000004.1"/>
</dbReference>
<keyword evidence="10" id="KW-1185">Reference proteome</keyword>
<feature type="domain" description="TonB-dependent receptor plug" evidence="8">
    <location>
        <begin position="95"/>
        <end position="198"/>
    </location>
</feature>
<dbReference type="InterPro" id="IPR000531">
    <property type="entry name" value="Beta-barrel_TonB"/>
</dbReference>
<dbReference type="PANTHER" id="PTHR40980:SF3">
    <property type="entry name" value="TONB-DEPENDENT RECEPTOR-LIKE BETA-BARREL DOMAIN-CONTAINING PROTEIN"/>
    <property type="match status" value="1"/>
</dbReference>
<evidence type="ECO:0000256" key="4">
    <source>
        <dbReference type="RuleBase" id="RU003357"/>
    </source>
</evidence>
<feature type="compositionally biased region" description="Low complexity" evidence="5">
    <location>
        <begin position="39"/>
        <end position="50"/>
    </location>
</feature>
<dbReference type="Pfam" id="PF00593">
    <property type="entry name" value="TonB_dep_Rec_b-barrel"/>
    <property type="match status" value="1"/>
</dbReference>
<feature type="domain" description="TonB-dependent receptor-like beta-barrel" evidence="7">
    <location>
        <begin position="552"/>
        <end position="1035"/>
    </location>
</feature>
<dbReference type="InterPro" id="IPR010104">
    <property type="entry name" value="TonB_rcpt_bac"/>
</dbReference>
<dbReference type="InterPro" id="IPR036942">
    <property type="entry name" value="Beta-barrel_TonB_sf"/>
</dbReference>
<evidence type="ECO:0000256" key="1">
    <source>
        <dbReference type="ARBA" id="ARBA00004442"/>
    </source>
</evidence>
<dbReference type="Proteomes" id="UP000274358">
    <property type="component" value="Unassembled WGS sequence"/>
</dbReference>
<dbReference type="Pfam" id="PF07715">
    <property type="entry name" value="Plug"/>
    <property type="match status" value="1"/>
</dbReference>
<gene>
    <name evidence="9" type="ORF">EKH80_06595</name>
</gene>